<evidence type="ECO:0000313" key="1">
    <source>
        <dbReference type="EMBL" id="ORD93992.1"/>
    </source>
</evidence>
<accession>A0A1Y1S6E3</accession>
<dbReference type="VEuPathDB" id="MicrosporidiaDB:ECANGB1_1272"/>
<evidence type="ECO:0000313" key="2">
    <source>
        <dbReference type="Proteomes" id="UP000192639"/>
    </source>
</evidence>
<sequence>MIPINVKICMMNLQFLYANVCFTIKENQGRIKALLKIIGEGIVKYGFRTLPSEMTIKNRLKYFIEVSEFYFNNKQYNLNRRMNKQVIEIRNSYRNTLLKEDKEILKKIQKIICKNCYASKERDGQCALCV</sequence>
<gene>
    <name evidence="1" type="ORF">ECANGB1_1272</name>
</gene>
<comment type="caution">
    <text evidence="1">The sequence shown here is derived from an EMBL/GenBank/DDBJ whole genome shotgun (WGS) entry which is preliminary data.</text>
</comment>
<proteinExistence type="predicted"/>
<dbReference type="Proteomes" id="UP000192639">
    <property type="component" value="Unassembled WGS sequence"/>
</dbReference>
<dbReference type="EMBL" id="LWDP01000036">
    <property type="protein sequence ID" value="ORD93992.1"/>
    <property type="molecule type" value="Genomic_DNA"/>
</dbReference>
<dbReference type="AlphaFoldDB" id="A0A1Y1S6E3"/>
<reference evidence="1 2" key="1">
    <citation type="journal article" date="2017" name="Environ. Microbiol.">
        <title>Decay of the glycolytic pathway and adaptation to intranuclear parasitism within Enterocytozoonidae microsporidia.</title>
        <authorList>
            <person name="Wiredu Boakye D."/>
            <person name="Jaroenlak P."/>
            <person name="Prachumwat A."/>
            <person name="Williams T.A."/>
            <person name="Bateman K.S."/>
            <person name="Itsathitphaisarn O."/>
            <person name="Sritunyalucksana K."/>
            <person name="Paszkiewicz K.H."/>
            <person name="Moore K.A."/>
            <person name="Stentiford G.D."/>
            <person name="Williams B.A."/>
        </authorList>
    </citation>
    <scope>NUCLEOTIDE SEQUENCE [LARGE SCALE GENOMIC DNA]</scope>
    <source>
        <strain evidence="1 2">GB1</strain>
    </source>
</reference>
<protein>
    <submittedName>
        <fullName evidence="1">Uncharacterized protein</fullName>
    </submittedName>
</protein>
<name>A0A1Y1S6E3_9MICR</name>
<organism evidence="1 2">
    <name type="scientific">Enterospora canceri</name>
    <dbReference type="NCBI Taxonomy" id="1081671"/>
    <lineage>
        <taxon>Eukaryota</taxon>
        <taxon>Fungi</taxon>
        <taxon>Fungi incertae sedis</taxon>
        <taxon>Microsporidia</taxon>
        <taxon>Enterocytozoonidae</taxon>
        <taxon>Enterospora</taxon>
    </lineage>
</organism>
<keyword evidence="2" id="KW-1185">Reference proteome</keyword>